<dbReference type="Proteomes" id="UP000619838">
    <property type="component" value="Unassembled WGS sequence"/>
</dbReference>
<accession>A0ABR9XSN7</accession>
<keyword evidence="5" id="KW-1185">Reference proteome</keyword>
<dbReference type="Pfam" id="PF00106">
    <property type="entry name" value="adh_short"/>
    <property type="match status" value="1"/>
</dbReference>
<organism evidence="4 5">
    <name type="scientific">Prosthecochloris ethylica</name>
    <dbReference type="NCBI Taxonomy" id="2743976"/>
    <lineage>
        <taxon>Bacteria</taxon>
        <taxon>Pseudomonadati</taxon>
        <taxon>Chlorobiota</taxon>
        <taxon>Chlorobiia</taxon>
        <taxon>Chlorobiales</taxon>
        <taxon>Chlorobiaceae</taxon>
        <taxon>Prosthecochloris</taxon>
    </lineage>
</organism>
<dbReference type="Gene3D" id="3.40.50.720">
    <property type="entry name" value="NAD(P)-binding Rossmann-like Domain"/>
    <property type="match status" value="1"/>
</dbReference>
<dbReference type="PRINTS" id="PR00081">
    <property type="entry name" value="GDHRDH"/>
</dbReference>
<comment type="caution">
    <text evidence="4">The sequence shown here is derived from an EMBL/GenBank/DDBJ whole genome shotgun (WGS) entry which is preliminary data.</text>
</comment>
<evidence type="ECO:0000313" key="4">
    <source>
        <dbReference type="EMBL" id="MBF0636944.1"/>
    </source>
</evidence>
<name>A0ABR9XSN7_9CHLB</name>
<keyword evidence="2" id="KW-0560">Oxidoreductase</keyword>
<dbReference type="PANTHER" id="PTHR44196">
    <property type="entry name" value="DEHYDROGENASE/REDUCTASE SDR FAMILY MEMBER 7B"/>
    <property type="match status" value="1"/>
</dbReference>
<dbReference type="SUPFAM" id="SSF51735">
    <property type="entry name" value="NAD(P)-binding Rossmann-fold domains"/>
    <property type="match status" value="1"/>
</dbReference>
<dbReference type="EMBL" id="JADGII010000010">
    <property type="protein sequence ID" value="MBF0636944.1"/>
    <property type="molecule type" value="Genomic_DNA"/>
</dbReference>
<dbReference type="InterPro" id="IPR002347">
    <property type="entry name" value="SDR_fam"/>
</dbReference>
<dbReference type="CDD" id="cd05233">
    <property type="entry name" value="SDR_c"/>
    <property type="match status" value="1"/>
</dbReference>
<evidence type="ECO:0000256" key="3">
    <source>
        <dbReference type="RuleBase" id="RU000363"/>
    </source>
</evidence>
<evidence type="ECO:0000256" key="1">
    <source>
        <dbReference type="ARBA" id="ARBA00006484"/>
    </source>
</evidence>
<dbReference type="PIRSF" id="PIRSF000126">
    <property type="entry name" value="11-beta-HSD1"/>
    <property type="match status" value="1"/>
</dbReference>
<dbReference type="InterPro" id="IPR036291">
    <property type="entry name" value="NAD(P)-bd_dom_sf"/>
</dbReference>
<sequence>MDRVLITGATSGIGEAFSREYAARGADLVLVARSAEQLETLAGELMEKNGITVTTFPQDLSIPQSAERLVSSCHNAGLAIGTLVNNAGFGQTGPFVTGPRERYEEMIVLHNLSLMKLTSLLLPAMKRRQRGGILNVASITAFHGIPYNAVYAATKAFILSFSESLREELLGTGVHVTASCPGMTRTALFEKAGMNPDNTLLPVGLPEPVVKASIKALEKNRPYVVPGLLNKLIVHGGKFLPRSFMVRLAILLARNETHGTQATEIRQPH</sequence>
<dbReference type="RefSeq" id="WP_175187330.1">
    <property type="nucleotide sequence ID" value="NZ_JABVZQ010000007.1"/>
</dbReference>
<dbReference type="PANTHER" id="PTHR44196:SF2">
    <property type="entry name" value="SHORT-CHAIN DEHYDROGENASE-RELATED"/>
    <property type="match status" value="1"/>
</dbReference>
<proteinExistence type="inferred from homology"/>
<evidence type="ECO:0000313" key="5">
    <source>
        <dbReference type="Proteomes" id="UP000619838"/>
    </source>
</evidence>
<evidence type="ECO:0000256" key="2">
    <source>
        <dbReference type="ARBA" id="ARBA00023002"/>
    </source>
</evidence>
<dbReference type="PROSITE" id="PS00061">
    <property type="entry name" value="ADH_SHORT"/>
    <property type="match status" value="1"/>
</dbReference>
<comment type="similarity">
    <text evidence="1 3">Belongs to the short-chain dehydrogenases/reductases (SDR) family.</text>
</comment>
<gene>
    <name evidence="4" type="ORF">INT08_07140</name>
</gene>
<dbReference type="InterPro" id="IPR020904">
    <property type="entry name" value="Sc_DH/Rdtase_CS"/>
</dbReference>
<protein>
    <submittedName>
        <fullName evidence="4">SDR family oxidoreductase</fullName>
    </submittedName>
</protein>
<reference evidence="4 5" key="1">
    <citation type="journal article" date="2020" name="Microorganisms">
        <title>Simultaneous Genome Sequencing of Prosthecochloris ethylica and Desulfuromonas acetoxidans within a Syntrophic Mixture Reveals Unique Pili and Protein Interactions.</title>
        <authorList>
            <person name="Kyndt J.A."/>
            <person name="Van Beeumen J.J."/>
            <person name="Meyer T.E."/>
        </authorList>
    </citation>
    <scope>NUCLEOTIDE SEQUENCE [LARGE SCALE GENOMIC DNA]</scope>
    <source>
        <strain evidence="4 5">N3</strain>
    </source>
</reference>
<dbReference type="PRINTS" id="PR00080">
    <property type="entry name" value="SDRFAMILY"/>
</dbReference>